<reference evidence="1 2" key="1">
    <citation type="journal article" date="2016" name="Nat. Commun.">
        <title>Thousands of microbial genomes shed light on interconnected biogeochemical processes in an aquifer system.</title>
        <authorList>
            <person name="Anantharaman K."/>
            <person name="Brown C.T."/>
            <person name="Hug L.A."/>
            <person name="Sharon I."/>
            <person name="Castelle C.J."/>
            <person name="Probst A.J."/>
            <person name="Thomas B.C."/>
            <person name="Singh A."/>
            <person name="Wilkins M.J."/>
            <person name="Karaoz U."/>
            <person name="Brodie E.L."/>
            <person name="Williams K.H."/>
            <person name="Hubbard S.S."/>
            <person name="Banfield J.F."/>
        </authorList>
    </citation>
    <scope>NUCLEOTIDE SEQUENCE [LARGE SCALE GENOMIC DNA]</scope>
</reference>
<protein>
    <recommendedName>
        <fullName evidence="3">Peptidase M10 metallopeptidase domain-containing protein</fullName>
    </recommendedName>
</protein>
<dbReference type="EMBL" id="MHQL01000025">
    <property type="protein sequence ID" value="OHA02872.1"/>
    <property type="molecule type" value="Genomic_DNA"/>
</dbReference>
<evidence type="ECO:0000313" key="2">
    <source>
        <dbReference type="Proteomes" id="UP000177811"/>
    </source>
</evidence>
<evidence type="ECO:0008006" key="3">
    <source>
        <dbReference type="Google" id="ProtNLM"/>
    </source>
</evidence>
<organism evidence="1 2">
    <name type="scientific">Candidatus Sungbacteria bacterium RIFCSPHIGHO2_02_FULL_51_29</name>
    <dbReference type="NCBI Taxonomy" id="1802273"/>
    <lineage>
        <taxon>Bacteria</taxon>
        <taxon>Candidatus Sungiibacteriota</taxon>
    </lineage>
</organism>
<dbReference type="Proteomes" id="UP000177811">
    <property type="component" value="Unassembled WGS sequence"/>
</dbReference>
<dbReference type="Gene3D" id="3.40.390.10">
    <property type="entry name" value="Collagenase (Catalytic Domain)"/>
    <property type="match status" value="1"/>
</dbReference>
<sequence length="199" mass="21567">MPVPMNMFVRALITGLVCVLTIRGVFPAEASHPLRVAVFIDRGVVGSVDEALGRASELFFQNSGRSVVFISGDDVDIPRELMDGAALSGERGIAWIGTKKDVPDADVVILITDKFIAHDRMWGDGLARHTSALVRYGNIRQAVNVILHELGHYCGAGHSSDPASIMHERSYAGTHFGEWTEHIRGNCGHPVFPEAALVP</sequence>
<dbReference type="SUPFAM" id="SSF55486">
    <property type="entry name" value="Metalloproteases ('zincins'), catalytic domain"/>
    <property type="match status" value="1"/>
</dbReference>
<gene>
    <name evidence="1" type="ORF">A3C16_01550</name>
</gene>
<name>A0A1G2KW82_9BACT</name>
<comment type="caution">
    <text evidence="1">The sequence shown here is derived from an EMBL/GenBank/DDBJ whole genome shotgun (WGS) entry which is preliminary data.</text>
</comment>
<accession>A0A1G2KW82</accession>
<dbReference type="GO" id="GO:0008237">
    <property type="term" value="F:metallopeptidase activity"/>
    <property type="evidence" value="ECO:0007669"/>
    <property type="project" value="InterPro"/>
</dbReference>
<proteinExistence type="predicted"/>
<evidence type="ECO:0000313" key="1">
    <source>
        <dbReference type="EMBL" id="OHA02872.1"/>
    </source>
</evidence>
<dbReference type="AlphaFoldDB" id="A0A1G2KW82"/>
<dbReference type="InterPro" id="IPR024079">
    <property type="entry name" value="MetalloPept_cat_dom_sf"/>
</dbReference>